<dbReference type="OrthoDB" id="2082425at2"/>
<dbReference type="AlphaFoldDB" id="A0A833M764"/>
<dbReference type="Gene3D" id="1.10.10.10">
    <property type="entry name" value="Winged helix-like DNA-binding domain superfamily/Winged helix DNA-binding domain"/>
    <property type="match status" value="1"/>
</dbReference>
<dbReference type="InterPro" id="IPR036388">
    <property type="entry name" value="WH-like_DNA-bd_sf"/>
</dbReference>
<evidence type="ECO:0000313" key="1">
    <source>
        <dbReference type="EMBL" id="KAB3529713.1"/>
    </source>
</evidence>
<dbReference type="SUPFAM" id="SSF46785">
    <property type="entry name" value="Winged helix' DNA-binding domain"/>
    <property type="match status" value="1"/>
</dbReference>
<accession>A0A833M764</accession>
<dbReference type="RefSeq" id="WP_151866014.1">
    <property type="nucleotide sequence ID" value="NZ_WBZB01000026.1"/>
</dbReference>
<reference evidence="1 2" key="1">
    <citation type="submission" date="2019-10" db="EMBL/GenBank/DDBJ databases">
        <title>Alkaliphilus serpentinus sp. nov. and Alkaliphilus pronyensis sp. nov., two novel anaerobic alkaliphilic species isolated from the serpentinized-hosted hydrothermal field of the Prony Bay (New Caledonia).</title>
        <authorList>
            <person name="Postec A."/>
        </authorList>
    </citation>
    <scope>NUCLEOTIDE SEQUENCE [LARGE SCALE GENOMIC DNA]</scope>
    <source>
        <strain evidence="1 2">LacT</strain>
    </source>
</reference>
<sequence>MDKEYILLELINENKLLSQRQLSEKTGFSLGSINVLIKKMVKEGFIKIENIPANRVVYMITPKGMVEKVNKTYKYIKHHYTYINNTKEKIKKLFIRVLSEYNKVFIILGQDEISSLIKSSIEELDIDEKFIHFGEDEKHDIRGVFIVTNHEDYEKYKTLGYETINILEEL</sequence>
<dbReference type="Pfam" id="PF13412">
    <property type="entry name" value="HTH_24"/>
    <property type="match status" value="1"/>
</dbReference>
<keyword evidence="2" id="KW-1185">Reference proteome</keyword>
<organism evidence="1 2">
    <name type="scientific">Alkaliphilus serpentinus</name>
    <dbReference type="NCBI Taxonomy" id="1482731"/>
    <lineage>
        <taxon>Bacteria</taxon>
        <taxon>Bacillati</taxon>
        <taxon>Bacillota</taxon>
        <taxon>Clostridia</taxon>
        <taxon>Peptostreptococcales</taxon>
        <taxon>Natronincolaceae</taxon>
        <taxon>Alkaliphilus</taxon>
    </lineage>
</organism>
<dbReference type="Proteomes" id="UP000465601">
    <property type="component" value="Unassembled WGS sequence"/>
</dbReference>
<dbReference type="EMBL" id="WBZB01000026">
    <property type="protein sequence ID" value="KAB3529713.1"/>
    <property type="molecule type" value="Genomic_DNA"/>
</dbReference>
<proteinExistence type="predicted"/>
<name>A0A833M764_9FIRM</name>
<comment type="caution">
    <text evidence="1">The sequence shown here is derived from an EMBL/GenBank/DDBJ whole genome shotgun (WGS) entry which is preliminary data.</text>
</comment>
<gene>
    <name evidence="1" type="ORF">F8153_08930</name>
</gene>
<dbReference type="InterPro" id="IPR036390">
    <property type="entry name" value="WH_DNA-bd_sf"/>
</dbReference>
<protein>
    <submittedName>
        <fullName evidence="1">Winged helix-turn-helix transcriptional regulator</fullName>
    </submittedName>
</protein>
<evidence type="ECO:0000313" key="2">
    <source>
        <dbReference type="Proteomes" id="UP000465601"/>
    </source>
</evidence>